<dbReference type="EMBL" id="JBHUCM010000075">
    <property type="protein sequence ID" value="MFD1547341.1"/>
    <property type="molecule type" value="Genomic_DNA"/>
</dbReference>
<dbReference type="Gene3D" id="3.40.50.10810">
    <property type="entry name" value="Tandem AAA-ATPase domain"/>
    <property type="match status" value="2"/>
</dbReference>
<dbReference type="Gene3D" id="3.40.50.300">
    <property type="entry name" value="P-loop containing nucleotide triphosphate hydrolases"/>
    <property type="match status" value="1"/>
</dbReference>
<evidence type="ECO:0000259" key="1">
    <source>
        <dbReference type="PROSITE" id="PS51192"/>
    </source>
</evidence>
<dbReference type="PROSITE" id="PS51194">
    <property type="entry name" value="HELICASE_CTER"/>
    <property type="match status" value="1"/>
</dbReference>
<protein>
    <submittedName>
        <fullName evidence="3">Protein DpdE</fullName>
    </submittedName>
</protein>
<evidence type="ECO:0000259" key="2">
    <source>
        <dbReference type="PROSITE" id="PS51194"/>
    </source>
</evidence>
<dbReference type="RefSeq" id="WP_246650732.1">
    <property type="nucleotide sequence ID" value="NZ_JAHKRM010000003.1"/>
</dbReference>
<comment type="caution">
    <text evidence="3">The sequence shown here is derived from an EMBL/GenBank/DDBJ whole genome shotgun (WGS) entry which is preliminary data.</text>
</comment>
<proteinExistence type="predicted"/>
<dbReference type="InterPro" id="IPR038718">
    <property type="entry name" value="SNF2-like_sf"/>
</dbReference>
<sequence length="1053" mass="118183">MPEVVGAVMGPSLTKEPFPAVNIRFVRDSELGWGRTDPASGTIAFFDSPMRSEVVLPVAGRTYQAARLPPQQRVWWFDGARWIIGRIDSPRNAEADAYFVHLPNGSTKILPSAELRVRWSVPLTDPLGLLKAGTVETRFFHTHRTRFLHTVLEQRSASLSLGGILSSAVEIHDHQVGAARRVLADPIPRYLLADEVGLGKTIEAGMVLRQLLLDMAGSAVVIVPDQVVGQWKRELAMKFRVHYLPGTVEVIAHSAIGSIRPEPRMLTIVDEAHRFTERVNYGGNSPRDQQYDALRTISHASKALLLLSATPVRSNEDAFLGLLHLLDPVNYPLTDLAAFRHRVEMRDDLAQAMSAINAETPLRYLDEPLTKLSQLLPNDPVAKTLISDARRCIGAGVEDEARREISALRVYISETYRLHRRMVRNRRSTAVKKGFPARGRQLADPWLLPDPDHRRQDLFAAFDDLRLGLELEEHPKAGYILQIILGRILAPIVSLEDLVRALRGNPDHDLSAGELNAVDDLMQSVTGQAFAGDLEQIMTMATEADRLSAAVEWARQRVGRQKYAVACTFPNTARLVNQLLVNELGSHRVTALLENQGESLRSRLTTEFKRSTERSILVIDRSAEEATNLQLIEEVLHLNMPTFSTHLEQRLGRFDRWSELHSPVRSVTFREAFAIGRDHIDAWTMTLNDVFGAFTSSTSTLQYVLTDLEREFFQTAVTETLAGAREQMLGKVGELTIQHRRISGQDILDSIEDRAQDEDLARRLATVDAGQRQIDKAVHGYLVEMLRFSVFPEDDYVRFGVSKSNPPLLTEDCVRAIGTQVFKQGYTSDRITAESGLGFLRWGEPLVNAFAQAAEIDDRGKAFAIEVQWPSRQPDREPWVAFCFDVKIAPAPIDLFGAFDPDGTLYRAVQARTESFLPTTMERVWWLLGRREGEPSLIRALEQAEGVNLGSRPERFRELTAPFNWPRVCDDVFRSAMAAVHGRDRVIQRLDEARRRATAAHEWENVILQARSRIDGESPSDETVMAAVNHSLAHPVFNLDSCGAAFITWVFRP</sequence>
<dbReference type="SUPFAM" id="SSF52540">
    <property type="entry name" value="P-loop containing nucleoside triphosphate hydrolases"/>
    <property type="match status" value="2"/>
</dbReference>
<dbReference type="SMART" id="SM00487">
    <property type="entry name" value="DEXDc"/>
    <property type="match status" value="1"/>
</dbReference>
<feature type="domain" description="Helicase C-terminal" evidence="2">
    <location>
        <begin position="533"/>
        <end position="709"/>
    </location>
</feature>
<accession>A0ABW4GWX7</accession>
<feature type="domain" description="Helicase ATP-binding" evidence="1">
    <location>
        <begin position="181"/>
        <end position="329"/>
    </location>
</feature>
<dbReference type="InterPro" id="IPR001650">
    <property type="entry name" value="Helicase_C-like"/>
</dbReference>
<evidence type="ECO:0000313" key="4">
    <source>
        <dbReference type="Proteomes" id="UP001597097"/>
    </source>
</evidence>
<dbReference type="PROSITE" id="PS51192">
    <property type="entry name" value="HELICASE_ATP_BIND_1"/>
    <property type="match status" value="1"/>
</dbReference>
<evidence type="ECO:0000313" key="3">
    <source>
        <dbReference type="EMBL" id="MFD1547341.1"/>
    </source>
</evidence>
<organism evidence="3 4">
    <name type="scientific">Nonomuraea guangzhouensis</name>
    <dbReference type="NCBI Taxonomy" id="1291555"/>
    <lineage>
        <taxon>Bacteria</taxon>
        <taxon>Bacillati</taxon>
        <taxon>Actinomycetota</taxon>
        <taxon>Actinomycetes</taxon>
        <taxon>Streptosporangiales</taxon>
        <taxon>Streptosporangiaceae</taxon>
        <taxon>Nonomuraea</taxon>
    </lineage>
</organism>
<name>A0ABW4GWX7_9ACTN</name>
<keyword evidence="4" id="KW-1185">Reference proteome</keyword>
<dbReference type="InterPro" id="IPR027417">
    <property type="entry name" value="P-loop_NTPase"/>
</dbReference>
<reference evidence="4" key="1">
    <citation type="journal article" date="2019" name="Int. J. Syst. Evol. Microbiol.">
        <title>The Global Catalogue of Microorganisms (GCM) 10K type strain sequencing project: providing services to taxonomists for standard genome sequencing and annotation.</title>
        <authorList>
            <consortium name="The Broad Institute Genomics Platform"/>
            <consortium name="The Broad Institute Genome Sequencing Center for Infectious Disease"/>
            <person name="Wu L."/>
            <person name="Ma J."/>
        </authorList>
    </citation>
    <scope>NUCLEOTIDE SEQUENCE [LARGE SCALE GENOMIC DNA]</scope>
    <source>
        <strain evidence="4">CGMCC 1.15399</strain>
    </source>
</reference>
<dbReference type="InterPro" id="IPR014001">
    <property type="entry name" value="Helicase_ATP-bd"/>
</dbReference>
<dbReference type="NCBIfam" id="NF041062">
    <property type="entry name" value="DpdE"/>
    <property type="match status" value="1"/>
</dbReference>
<gene>
    <name evidence="3" type="primary">dpdE</name>
    <name evidence="3" type="ORF">ACFSJ0_60660</name>
</gene>
<dbReference type="Proteomes" id="UP001597097">
    <property type="component" value="Unassembled WGS sequence"/>
</dbReference>